<dbReference type="CDD" id="cd06260">
    <property type="entry name" value="DUF820-like"/>
    <property type="match status" value="1"/>
</dbReference>
<feature type="compositionally biased region" description="Basic and acidic residues" evidence="1">
    <location>
        <begin position="197"/>
        <end position="229"/>
    </location>
</feature>
<evidence type="ECO:0000259" key="2">
    <source>
        <dbReference type="Pfam" id="PF05685"/>
    </source>
</evidence>
<reference evidence="3 4" key="2">
    <citation type="submission" date="2018-03" db="EMBL/GenBank/DDBJ databases">
        <authorList>
            <person name="Keele B.F."/>
        </authorList>
    </citation>
    <scope>NUCLEOTIDE SEQUENCE [LARGE SCALE GENOMIC DNA]</scope>
    <source>
        <strain evidence="3 4">CCALA 016</strain>
    </source>
</reference>
<dbReference type="AlphaFoldDB" id="A0A2T1M2J4"/>
<feature type="domain" description="Putative restriction endonuclease" evidence="2">
    <location>
        <begin position="44"/>
        <end position="154"/>
    </location>
</feature>
<dbReference type="PANTHER" id="PTHR33352:SF2">
    <property type="entry name" value="SLL0995 PROTEIN"/>
    <property type="match status" value="1"/>
</dbReference>
<accession>A0A2T1M2J4</accession>
<dbReference type="RefSeq" id="WP_106455341.1">
    <property type="nucleotide sequence ID" value="NZ_PXOH01000002.1"/>
</dbReference>
<feature type="region of interest" description="Disordered" evidence="1">
    <location>
        <begin position="191"/>
        <end position="229"/>
    </location>
</feature>
<organism evidence="3 4">
    <name type="scientific">Aphanothece hegewaldii CCALA 016</name>
    <dbReference type="NCBI Taxonomy" id="2107694"/>
    <lineage>
        <taxon>Bacteria</taxon>
        <taxon>Bacillati</taxon>
        <taxon>Cyanobacteriota</taxon>
        <taxon>Cyanophyceae</taxon>
        <taxon>Oscillatoriophycideae</taxon>
        <taxon>Chroococcales</taxon>
        <taxon>Aphanothecaceae</taxon>
        <taxon>Aphanothece</taxon>
    </lineage>
</organism>
<sequence length="250" mass="29162">MVTTEQSIHYPDSDGQPMADNTKQFEAIVYLKKGFDLLFVDDPNVFVAGDLLWYPVEGNNKLRLAPDAMVVFGRPKGDRGSYQQWKEDNIAPQVVFEVLSPGNTISEMSRKFQFYDRYGVEEYYIYDPDRQSLDGYIRRDGFLDTIEEMEEWVSPRLMVRFRLTQNGQLILYRLDGQPLETYEEMAQRVQQEQAKAQQERAKAQQEQARAEREQARAEREQARAEAAEQEIERLKAQIKALEQQSDDEAN</sequence>
<evidence type="ECO:0000313" key="3">
    <source>
        <dbReference type="EMBL" id="PSF38976.1"/>
    </source>
</evidence>
<dbReference type="InterPro" id="IPR011335">
    <property type="entry name" value="Restrct_endonuc-II-like"/>
</dbReference>
<name>A0A2T1M2J4_9CHRO</name>
<reference evidence="3 4" key="1">
    <citation type="submission" date="2018-03" db="EMBL/GenBank/DDBJ databases">
        <title>The ancient ancestry and fast evolution of plastids.</title>
        <authorList>
            <person name="Moore K.R."/>
            <person name="Magnabosco C."/>
            <person name="Momper L."/>
            <person name="Gold D.A."/>
            <person name="Bosak T."/>
            <person name="Fournier G.P."/>
        </authorList>
    </citation>
    <scope>NUCLEOTIDE SEQUENCE [LARGE SCALE GENOMIC DNA]</scope>
    <source>
        <strain evidence="3 4">CCALA 016</strain>
    </source>
</reference>
<dbReference type="Pfam" id="PF05685">
    <property type="entry name" value="Uma2"/>
    <property type="match status" value="1"/>
</dbReference>
<proteinExistence type="predicted"/>
<dbReference type="OrthoDB" id="483276at2"/>
<dbReference type="Gene3D" id="3.90.1570.10">
    <property type="entry name" value="tt1808, chain A"/>
    <property type="match status" value="1"/>
</dbReference>
<dbReference type="SUPFAM" id="SSF52980">
    <property type="entry name" value="Restriction endonuclease-like"/>
    <property type="match status" value="1"/>
</dbReference>
<keyword evidence="4" id="KW-1185">Reference proteome</keyword>
<protein>
    <recommendedName>
        <fullName evidence="2">Putative restriction endonuclease domain-containing protein</fullName>
    </recommendedName>
</protein>
<dbReference type="EMBL" id="PXOH01000002">
    <property type="protein sequence ID" value="PSF38976.1"/>
    <property type="molecule type" value="Genomic_DNA"/>
</dbReference>
<evidence type="ECO:0000313" key="4">
    <source>
        <dbReference type="Proteomes" id="UP000239001"/>
    </source>
</evidence>
<dbReference type="InterPro" id="IPR012296">
    <property type="entry name" value="Nuclease_put_TT1808"/>
</dbReference>
<comment type="caution">
    <text evidence="3">The sequence shown here is derived from an EMBL/GenBank/DDBJ whole genome shotgun (WGS) entry which is preliminary data.</text>
</comment>
<dbReference type="InterPro" id="IPR008538">
    <property type="entry name" value="Uma2"/>
</dbReference>
<gene>
    <name evidence="3" type="ORF">C7H19_02675</name>
</gene>
<dbReference type="PANTHER" id="PTHR33352">
    <property type="entry name" value="SLR1095 PROTEIN"/>
    <property type="match status" value="1"/>
</dbReference>
<evidence type="ECO:0000256" key="1">
    <source>
        <dbReference type="SAM" id="MobiDB-lite"/>
    </source>
</evidence>
<dbReference type="Proteomes" id="UP000239001">
    <property type="component" value="Unassembled WGS sequence"/>
</dbReference>